<dbReference type="InterPro" id="IPR006311">
    <property type="entry name" value="TAT_signal"/>
</dbReference>
<dbReference type="AlphaFoldDB" id="A0A4R5XAH4"/>
<evidence type="ECO:0000256" key="2">
    <source>
        <dbReference type="SAM" id="SignalP"/>
    </source>
</evidence>
<dbReference type="Proteomes" id="UP000294952">
    <property type="component" value="Unassembled WGS sequence"/>
</dbReference>
<dbReference type="RefSeq" id="WP_053079330.1">
    <property type="nucleotide sequence ID" value="NZ_JYNU01000011.1"/>
</dbReference>
<feature type="chain" id="PRO_5020291567" evidence="2">
    <location>
        <begin position="30"/>
        <end position="182"/>
    </location>
</feature>
<keyword evidence="2" id="KW-0732">Signal</keyword>
<name>A0A4R5XAH4_9MYCO</name>
<accession>A0A4R5XAH4</accession>
<sequence>MTMMRRTSVSLLAAMTLAAAIAAAPIAGAQPDLPDPPPWVPLAPDVEPGSFDYPYNVIAVEPPPLTDSRGVRIAATVDTPSQAEGLPGSSRGNAPQDEGPLVTSNSRYGISAGLEPPGTPTPGVSAGAGVAAMPTAESPSGTPPSTVAPPESPLPDDLPVYPLPAIEEPGNPHEPIYGRPLP</sequence>
<reference evidence="3 4" key="1">
    <citation type="submission" date="2019-01" db="EMBL/GenBank/DDBJ databases">
        <title>High-quality-draft genome sequences of five non-tuberculosis mycobacteriaceae isolated from a nosocomial environment.</title>
        <authorList>
            <person name="Tiago I."/>
            <person name="Alarico S."/>
            <person name="Pereira S.G."/>
            <person name="Coelho C."/>
            <person name="Maranha A."/>
            <person name="Empadinhas N."/>
        </authorList>
    </citation>
    <scope>NUCLEOTIDE SEQUENCE [LARGE SCALE GENOMIC DNA]</scope>
    <source>
        <strain evidence="3 4">22DIII</strain>
    </source>
</reference>
<proteinExistence type="predicted"/>
<gene>
    <name evidence="3" type="ORF">EUA04_00790</name>
</gene>
<dbReference type="PROSITE" id="PS51318">
    <property type="entry name" value="TAT"/>
    <property type="match status" value="1"/>
</dbReference>
<feature type="signal peptide" evidence="2">
    <location>
        <begin position="1"/>
        <end position="29"/>
    </location>
</feature>
<evidence type="ECO:0000313" key="4">
    <source>
        <dbReference type="Proteomes" id="UP000294952"/>
    </source>
</evidence>
<evidence type="ECO:0000256" key="1">
    <source>
        <dbReference type="SAM" id="MobiDB-lite"/>
    </source>
</evidence>
<comment type="caution">
    <text evidence="3">The sequence shown here is derived from an EMBL/GenBank/DDBJ whole genome shotgun (WGS) entry which is preliminary data.</text>
</comment>
<organism evidence="3 4">
    <name type="scientific">Mycolicibacterium obuense</name>
    <dbReference type="NCBI Taxonomy" id="1807"/>
    <lineage>
        <taxon>Bacteria</taxon>
        <taxon>Bacillati</taxon>
        <taxon>Actinomycetota</taxon>
        <taxon>Actinomycetes</taxon>
        <taxon>Mycobacteriales</taxon>
        <taxon>Mycobacteriaceae</taxon>
        <taxon>Mycolicibacterium</taxon>
    </lineage>
</organism>
<dbReference type="EMBL" id="SDLP01000001">
    <property type="protein sequence ID" value="TDL11582.1"/>
    <property type="molecule type" value="Genomic_DNA"/>
</dbReference>
<feature type="region of interest" description="Disordered" evidence="1">
    <location>
        <begin position="77"/>
        <end position="182"/>
    </location>
</feature>
<protein>
    <submittedName>
        <fullName evidence="3">Uncharacterized protein</fullName>
    </submittedName>
</protein>
<feature type="compositionally biased region" description="Low complexity" evidence="1">
    <location>
        <begin position="155"/>
        <end position="164"/>
    </location>
</feature>
<evidence type="ECO:0000313" key="3">
    <source>
        <dbReference type="EMBL" id="TDL11582.1"/>
    </source>
</evidence>